<evidence type="ECO:0000313" key="2">
    <source>
        <dbReference type="Proteomes" id="UP000546213"/>
    </source>
</evidence>
<evidence type="ECO:0000313" key="1">
    <source>
        <dbReference type="EMBL" id="KAF5590971.1"/>
    </source>
</evidence>
<gene>
    <name evidence="1" type="ORF">FPCIR_6234</name>
</gene>
<dbReference type="AlphaFoldDB" id="A0A8H5LGP4"/>
<comment type="caution">
    <text evidence="1">The sequence shown here is derived from an EMBL/GenBank/DDBJ whole genome shotgun (WGS) entry which is preliminary data.</text>
</comment>
<keyword evidence="2" id="KW-1185">Reference proteome</keyword>
<accession>A0A8H5LGP4</accession>
<dbReference type="EMBL" id="JAAOAS010000136">
    <property type="protein sequence ID" value="KAF5590971.1"/>
    <property type="molecule type" value="Genomic_DNA"/>
</dbReference>
<name>A0A8H5LGP4_9HYPO</name>
<reference evidence="1 2" key="1">
    <citation type="submission" date="2020-05" db="EMBL/GenBank/DDBJ databases">
        <title>Identification and distribution of gene clusters putatively required for synthesis of sphingolipid metabolism inhibitors in phylogenetically diverse species of the filamentous fungus Fusarium.</title>
        <authorList>
            <person name="Kim H.-S."/>
            <person name="Busman M."/>
            <person name="Brown D.W."/>
            <person name="Divon H."/>
            <person name="Uhlig S."/>
            <person name="Proctor R.H."/>
        </authorList>
    </citation>
    <scope>NUCLEOTIDE SEQUENCE [LARGE SCALE GENOMIC DNA]</scope>
    <source>
        <strain evidence="1 2">NRRL 36939</strain>
    </source>
</reference>
<organism evidence="1 2">
    <name type="scientific">Fusarium pseudocircinatum</name>
    <dbReference type="NCBI Taxonomy" id="56676"/>
    <lineage>
        <taxon>Eukaryota</taxon>
        <taxon>Fungi</taxon>
        <taxon>Dikarya</taxon>
        <taxon>Ascomycota</taxon>
        <taxon>Pezizomycotina</taxon>
        <taxon>Sordariomycetes</taxon>
        <taxon>Hypocreomycetidae</taxon>
        <taxon>Hypocreales</taxon>
        <taxon>Nectriaceae</taxon>
        <taxon>Fusarium</taxon>
        <taxon>Fusarium fujikuroi species complex</taxon>
    </lineage>
</organism>
<dbReference type="OrthoDB" id="5413269at2759"/>
<sequence>MVNKFTITIYNRSGRPQDYSLFTEKPEVTGISNSSIWTNVYQASDVTPDSAIAEFEMLEKYHAIVGKWKGGAKEGARVGVGRTKTVDLGSLSDDGSLNPGTTLNMVSVDGGWAPSFDRTQPPQSAFINAFEIDTGNDFTVETAIQNNFFVGVAGSPNDSSSSPIATFRPEPGNRYQIKPSNVFYISFGQRLQVGQLVDVAKMRNPLRIDFANSGPNITINHTPNGELVIAK</sequence>
<protein>
    <submittedName>
        <fullName evidence="1">Uncharacterized protein</fullName>
    </submittedName>
</protein>
<dbReference type="Proteomes" id="UP000546213">
    <property type="component" value="Unassembled WGS sequence"/>
</dbReference>
<proteinExistence type="predicted"/>